<feature type="signal peptide" evidence="1">
    <location>
        <begin position="1"/>
        <end position="21"/>
    </location>
</feature>
<name>A0A090X093_9FLAO</name>
<accession>A0A090X093</accession>
<gene>
    <name evidence="2" type="ORF">JCM19274_123</name>
</gene>
<keyword evidence="1" id="KW-0732">Signal</keyword>
<dbReference type="InterPro" id="IPR011050">
    <property type="entry name" value="Pectin_lyase_fold/virulence"/>
</dbReference>
<evidence type="ECO:0000256" key="1">
    <source>
        <dbReference type="SAM" id="SignalP"/>
    </source>
</evidence>
<evidence type="ECO:0008006" key="4">
    <source>
        <dbReference type="Google" id="ProtNLM"/>
    </source>
</evidence>
<dbReference type="SUPFAM" id="SSF51126">
    <property type="entry name" value="Pectin lyase-like"/>
    <property type="match status" value="1"/>
</dbReference>
<feature type="chain" id="PRO_5001866451" description="Pectate lyase superfamily protein domain-containing protein" evidence="1">
    <location>
        <begin position="22"/>
        <end position="250"/>
    </location>
</feature>
<dbReference type="AlphaFoldDB" id="A0A090X093"/>
<organism evidence="2 3">
    <name type="scientific">Algibacter lectus</name>
    <dbReference type="NCBI Taxonomy" id="221126"/>
    <lineage>
        <taxon>Bacteria</taxon>
        <taxon>Pseudomonadati</taxon>
        <taxon>Bacteroidota</taxon>
        <taxon>Flavobacteriia</taxon>
        <taxon>Flavobacteriales</taxon>
        <taxon>Flavobacteriaceae</taxon>
        <taxon>Algibacter</taxon>
    </lineage>
</organism>
<dbReference type="Proteomes" id="UP000029643">
    <property type="component" value="Unassembled WGS sequence"/>
</dbReference>
<evidence type="ECO:0000313" key="2">
    <source>
        <dbReference type="EMBL" id="GAL81943.1"/>
    </source>
</evidence>
<reference evidence="2 3" key="1">
    <citation type="journal article" date="2014" name="Genome Announc.">
        <title>Draft Genome Sequences of Marine Flavobacterium Algibacter lectus Strains SS8 and NR4.</title>
        <authorList>
            <person name="Takatani N."/>
            <person name="Nakanishi M."/>
            <person name="Meirelles P."/>
            <person name="Mino S."/>
            <person name="Suda W."/>
            <person name="Oshima K."/>
            <person name="Hattori M."/>
            <person name="Ohkuma M."/>
            <person name="Hosokawa M."/>
            <person name="Miyashita K."/>
            <person name="Thompson F.L."/>
            <person name="Niwa A."/>
            <person name="Sawabe T."/>
            <person name="Sawabe T."/>
        </authorList>
    </citation>
    <scope>NUCLEOTIDE SEQUENCE [LARGE SCALE GENOMIC DNA]</scope>
    <source>
        <strain evidence="3">JCM19274</strain>
    </source>
</reference>
<dbReference type="EMBL" id="BBNU01000020">
    <property type="protein sequence ID" value="GAL81943.1"/>
    <property type="molecule type" value="Genomic_DNA"/>
</dbReference>
<evidence type="ECO:0000313" key="3">
    <source>
        <dbReference type="Proteomes" id="UP000029643"/>
    </source>
</evidence>
<dbReference type="Gene3D" id="2.160.20.10">
    <property type="entry name" value="Single-stranded right-handed beta-helix, Pectin lyase-like"/>
    <property type="match status" value="1"/>
</dbReference>
<proteinExistence type="predicted"/>
<protein>
    <recommendedName>
        <fullName evidence="4">Pectate lyase superfamily protein domain-containing protein</fullName>
    </recommendedName>
</protein>
<dbReference type="InterPro" id="IPR012334">
    <property type="entry name" value="Pectin_lyas_fold"/>
</dbReference>
<sequence>MNKLILISKAIFFLATFVCFGQNPIDRVLPADDYFYNPTINTSNQMAFPDGNNTTSALQAMIDNLSSSGGGVLTINAGTYTLEQIHMKTGVHIRVHPDVVFKSVPRNALFRAGYTNNFAHVNNWSFQSTNGQKFTFDFSDLQPTEDIRAFQLGNTSNFKLSDFLVLDNFTKFNAISSGAVGGTPARFPTNGIIENLDIKKAHYGYGLTQNQVAQNMLFRNLSGGKEVLLYVWNLGLVVWQICMLQTKHQF</sequence>
<comment type="caution">
    <text evidence="2">The sequence shown here is derived from an EMBL/GenBank/DDBJ whole genome shotgun (WGS) entry which is preliminary data.</text>
</comment>